<keyword evidence="5 11" id="KW-0735">Signal-anchor</keyword>
<keyword evidence="14" id="KW-1185">Reference proteome</keyword>
<organism evidence="13 14">
    <name type="scientific">Eptatretus burgeri</name>
    <name type="common">Inshore hagfish</name>
    <dbReference type="NCBI Taxonomy" id="7764"/>
    <lineage>
        <taxon>Eukaryota</taxon>
        <taxon>Metazoa</taxon>
        <taxon>Chordata</taxon>
        <taxon>Craniata</taxon>
        <taxon>Vertebrata</taxon>
        <taxon>Cyclostomata</taxon>
        <taxon>Myxini</taxon>
        <taxon>Myxiniformes</taxon>
        <taxon>Myxinidae</taxon>
        <taxon>Eptatretinae</taxon>
        <taxon>Eptatretus</taxon>
    </lineage>
</organism>
<dbReference type="GO" id="GO:0030166">
    <property type="term" value="P:proteoglycan biosynthetic process"/>
    <property type="evidence" value="ECO:0007669"/>
    <property type="project" value="TreeGrafter"/>
</dbReference>
<protein>
    <recommendedName>
        <fullName evidence="11">Carbohydrate sulfotransferase</fullName>
        <ecNumber evidence="11">2.8.2.-</ecNumber>
    </recommendedName>
</protein>
<evidence type="ECO:0000256" key="9">
    <source>
        <dbReference type="ARBA" id="ARBA00023180"/>
    </source>
</evidence>
<evidence type="ECO:0000256" key="7">
    <source>
        <dbReference type="ARBA" id="ARBA00023034"/>
    </source>
</evidence>
<feature type="compositionally biased region" description="Polar residues" evidence="12">
    <location>
        <begin position="160"/>
        <end position="170"/>
    </location>
</feature>
<evidence type="ECO:0000256" key="4">
    <source>
        <dbReference type="ARBA" id="ARBA00022692"/>
    </source>
</evidence>
<proteinExistence type="inferred from homology"/>
<keyword evidence="9 11" id="KW-0325">Glycoprotein</keyword>
<dbReference type="GO" id="GO:0008146">
    <property type="term" value="F:sulfotransferase activity"/>
    <property type="evidence" value="ECO:0007669"/>
    <property type="project" value="InterPro"/>
</dbReference>
<evidence type="ECO:0000256" key="6">
    <source>
        <dbReference type="ARBA" id="ARBA00022989"/>
    </source>
</evidence>
<evidence type="ECO:0000256" key="10">
    <source>
        <dbReference type="ARBA" id="ARBA00023277"/>
    </source>
</evidence>
<dbReference type="EC" id="2.8.2.-" evidence="11"/>
<reference evidence="13" key="1">
    <citation type="submission" date="2025-05" db="UniProtKB">
        <authorList>
            <consortium name="Ensembl"/>
        </authorList>
    </citation>
    <scope>IDENTIFICATION</scope>
</reference>
<dbReference type="Ensembl" id="ENSEBUT00000018929.1">
    <property type="protein sequence ID" value="ENSEBUP00000018352.1"/>
    <property type="gene ID" value="ENSEBUG00000011432.1"/>
</dbReference>
<evidence type="ECO:0000256" key="5">
    <source>
        <dbReference type="ARBA" id="ARBA00022968"/>
    </source>
</evidence>
<dbReference type="PANTHER" id="PTHR12137:SF2">
    <property type="entry name" value="CARBOHYDRATE SULFOTRANSFERASE 10"/>
    <property type="match status" value="1"/>
</dbReference>
<evidence type="ECO:0000256" key="11">
    <source>
        <dbReference type="RuleBase" id="RU364020"/>
    </source>
</evidence>
<accession>A0A8C4QP16</accession>
<feature type="compositionally biased region" description="Basic and acidic residues" evidence="12">
    <location>
        <begin position="134"/>
        <end position="156"/>
    </location>
</feature>
<dbReference type="Proteomes" id="UP000694388">
    <property type="component" value="Unplaced"/>
</dbReference>
<sequence length="487" mass="55801">MQVKGQRSCKGGASFWGNDFLGPEPRMISLPPPGWLAGGGREGTPLFRSFPQELEGGRSRKRGGVRRWNLRNKRAHETPGSGGCWSSSHIVSSAELCLFVALGIAATPWCSRSGCLLSGRQVVRVVSSGPGSRHAREERARQPSHHESADVIKESLTEGYAQNTTRTNIPTHKRVDQQERTKQSFVLKQVMEKVHKQQEKDSLELQHMDKVHRERLSMLERVCRHPALQNLTHIPVGSFTLSRIFVCKRRRVLFCQTPKVGNTQWKKVLLVANGVYNNTANIPEEIVHQHEKNGLPRLSNFSAGEISHMLASYFKFFIVRDPFDRIISAFKDKFVENPRHEVWYQQRIAPVIIQKFRRGKSLLGPLRFEEFVRYLGSEKRSVLDSMLGEHIIHWESYLNLCAPCSIHYDLIGHHETLRDDAPYILHMAGLSGVVSYPDIPQGITEYNRSKIAHYYASVNKKHILKLYQKYWADFALFGYKRPEFLLR</sequence>
<keyword evidence="8" id="KW-0472">Membrane</keyword>
<keyword evidence="3 11" id="KW-0808">Transferase</keyword>
<evidence type="ECO:0000256" key="3">
    <source>
        <dbReference type="ARBA" id="ARBA00022679"/>
    </source>
</evidence>
<dbReference type="GO" id="GO:0016051">
    <property type="term" value="P:carbohydrate biosynthetic process"/>
    <property type="evidence" value="ECO:0007669"/>
    <property type="project" value="InterPro"/>
</dbReference>
<keyword evidence="7 11" id="KW-0333">Golgi apparatus</keyword>
<name>A0A8C4QP16_EPTBU</name>
<keyword evidence="6" id="KW-1133">Transmembrane helix</keyword>
<evidence type="ECO:0000313" key="14">
    <source>
        <dbReference type="Proteomes" id="UP000694388"/>
    </source>
</evidence>
<dbReference type="InterPro" id="IPR018011">
    <property type="entry name" value="Carb_sulfotrans_8-10"/>
</dbReference>
<dbReference type="AlphaFoldDB" id="A0A8C4QP16"/>
<keyword evidence="4" id="KW-0812">Transmembrane</keyword>
<evidence type="ECO:0000256" key="2">
    <source>
        <dbReference type="ARBA" id="ARBA00006339"/>
    </source>
</evidence>
<comment type="subcellular location">
    <subcellularLocation>
        <location evidence="1 11">Golgi apparatus membrane</location>
        <topology evidence="1 11">Single-pass type II membrane protein</topology>
    </subcellularLocation>
</comment>
<evidence type="ECO:0000256" key="1">
    <source>
        <dbReference type="ARBA" id="ARBA00004323"/>
    </source>
</evidence>
<evidence type="ECO:0000256" key="12">
    <source>
        <dbReference type="SAM" id="MobiDB-lite"/>
    </source>
</evidence>
<dbReference type="InterPro" id="IPR005331">
    <property type="entry name" value="Sulfotransferase"/>
</dbReference>
<dbReference type="PANTHER" id="PTHR12137">
    <property type="entry name" value="CARBOHYDRATE SULFOTRANSFERASE"/>
    <property type="match status" value="1"/>
</dbReference>
<comment type="similarity">
    <text evidence="2 11">Belongs to the sulfotransferase 2 family.</text>
</comment>
<dbReference type="GeneTree" id="ENSGT00940000157128"/>
<evidence type="ECO:0000313" key="13">
    <source>
        <dbReference type="Ensembl" id="ENSEBUP00000018352.1"/>
    </source>
</evidence>
<feature type="region of interest" description="Disordered" evidence="12">
    <location>
        <begin position="126"/>
        <end position="180"/>
    </location>
</feature>
<dbReference type="Ensembl" id="ENSEBUT00000018945.1">
    <property type="protein sequence ID" value="ENSEBUP00000018369.1"/>
    <property type="gene ID" value="ENSEBUG00000011432.1"/>
</dbReference>
<keyword evidence="10 11" id="KW-0119">Carbohydrate metabolism</keyword>
<evidence type="ECO:0000256" key="8">
    <source>
        <dbReference type="ARBA" id="ARBA00023136"/>
    </source>
</evidence>
<dbReference type="Pfam" id="PF03567">
    <property type="entry name" value="Sulfotransfer_2"/>
    <property type="match status" value="1"/>
</dbReference>
<dbReference type="GO" id="GO:0000139">
    <property type="term" value="C:Golgi membrane"/>
    <property type="evidence" value="ECO:0007669"/>
    <property type="project" value="UniProtKB-SubCell"/>
</dbReference>